<dbReference type="Proteomes" id="UP000806077">
    <property type="component" value="Unassembled WGS sequence"/>
</dbReference>
<dbReference type="AlphaFoldDB" id="A0AAP1RI48"/>
<proteinExistence type="predicted"/>
<keyword evidence="3" id="KW-1185">Reference proteome</keyword>
<evidence type="ECO:0000256" key="1">
    <source>
        <dbReference type="SAM" id="Phobius"/>
    </source>
</evidence>
<feature type="transmembrane region" description="Helical" evidence="1">
    <location>
        <begin position="6"/>
        <end position="26"/>
    </location>
</feature>
<evidence type="ECO:0000313" key="3">
    <source>
        <dbReference type="Proteomes" id="UP000806077"/>
    </source>
</evidence>
<protein>
    <submittedName>
        <fullName evidence="2">Uncharacterized protein</fullName>
    </submittedName>
</protein>
<organism evidence="2 3">
    <name type="scientific">Tenacibaculum finnmarkense genomovar finnmarkense</name>
    <dbReference type="NCBI Taxonomy" id="1458503"/>
    <lineage>
        <taxon>Bacteria</taxon>
        <taxon>Pseudomonadati</taxon>
        <taxon>Bacteroidota</taxon>
        <taxon>Flavobacteriia</taxon>
        <taxon>Flavobacteriales</taxon>
        <taxon>Flavobacteriaceae</taxon>
        <taxon>Tenacibaculum</taxon>
        <taxon>Tenacibaculum finnmarkense</taxon>
    </lineage>
</organism>
<keyword evidence="1" id="KW-1133">Transmembrane helix</keyword>
<keyword evidence="1" id="KW-0472">Membrane</keyword>
<dbReference type="RefSeq" id="WP_101916019.1">
    <property type="nucleotide sequence ID" value="NZ_JAFMUB010000075.1"/>
</dbReference>
<sequence>MDKRSFNITIIIFFTVIFFKFFTGIFKDNEHNEYYFFIKHKPTWQYYFKIIGEKWEFYETLPFKEKKEVDKYDFYVKNRIYSLYIYGK</sequence>
<evidence type="ECO:0000313" key="2">
    <source>
        <dbReference type="EMBL" id="MBE7696282.1"/>
    </source>
</evidence>
<accession>A0AAP1RI48</accession>
<name>A0AAP1RI48_9FLAO</name>
<dbReference type="EMBL" id="WXXV01000048">
    <property type="protein sequence ID" value="MBE7696282.1"/>
    <property type="molecule type" value="Genomic_DNA"/>
</dbReference>
<keyword evidence="1" id="KW-0812">Transmembrane</keyword>
<gene>
    <name evidence="2" type="ORF">F7645_12750</name>
</gene>
<comment type="caution">
    <text evidence="2">The sequence shown here is derived from an EMBL/GenBank/DDBJ whole genome shotgun (WGS) entry which is preliminary data.</text>
</comment>
<reference evidence="2 3" key="1">
    <citation type="journal article" date="2020" name="Int. J. Syst. Evol. Microbiol.">
        <title>Tenacibaculum piscium sp. nov., isolated from skin ulcers of sea-farmed fish, and description of Tenacibaculum finnmarkense sp. nov. with subdivision into genomovars finnmarkense and ulcerans.</title>
        <authorList>
            <person name="Olsen A.B."/>
            <person name="Spilsberg B."/>
            <person name="Nilsen H.K."/>
            <person name="Lagesen K."/>
            <person name="Gulla S."/>
            <person name="Avendano-Herrera R."/>
            <person name="Irgang R."/>
            <person name="Duchaud E."/>
            <person name="Colquhoun D.J."/>
        </authorList>
    </citation>
    <scope>NUCLEOTIDE SEQUENCE [LARGE SCALE GENOMIC DNA]</scope>
    <source>
        <strain evidence="2 3">TNO037</strain>
    </source>
</reference>